<dbReference type="InterPro" id="IPR011009">
    <property type="entry name" value="Kinase-like_dom_sf"/>
</dbReference>
<dbReference type="EMBL" id="JARJCM010000395">
    <property type="protein sequence ID" value="KAJ7017576.1"/>
    <property type="molecule type" value="Genomic_DNA"/>
</dbReference>
<dbReference type="GO" id="GO:0004674">
    <property type="term" value="F:protein serine/threonine kinase activity"/>
    <property type="evidence" value="ECO:0007669"/>
    <property type="project" value="UniProtKB-KW"/>
</dbReference>
<feature type="domain" description="Protein kinase" evidence="7">
    <location>
        <begin position="163"/>
        <end position="411"/>
    </location>
</feature>
<keyword evidence="1" id="KW-0723">Serine/threonine-protein kinase</keyword>
<evidence type="ECO:0000313" key="9">
    <source>
        <dbReference type="Proteomes" id="UP001218188"/>
    </source>
</evidence>
<name>A0AAD6RZP2_9AGAR</name>
<dbReference type="Gene3D" id="1.10.510.10">
    <property type="entry name" value="Transferase(Phosphotransferase) domain 1"/>
    <property type="match status" value="1"/>
</dbReference>
<evidence type="ECO:0000313" key="8">
    <source>
        <dbReference type="EMBL" id="KAJ7017576.1"/>
    </source>
</evidence>
<evidence type="ECO:0000256" key="3">
    <source>
        <dbReference type="ARBA" id="ARBA00022741"/>
    </source>
</evidence>
<dbReference type="AlphaFoldDB" id="A0AAD6RZP2"/>
<evidence type="ECO:0000256" key="2">
    <source>
        <dbReference type="ARBA" id="ARBA00022679"/>
    </source>
</evidence>
<dbReference type="PANTHER" id="PTHR24351">
    <property type="entry name" value="RIBOSOMAL PROTEIN S6 KINASE"/>
    <property type="match status" value="1"/>
</dbReference>
<feature type="region of interest" description="Disordered" evidence="6">
    <location>
        <begin position="786"/>
        <end position="805"/>
    </location>
</feature>
<feature type="compositionally biased region" description="Low complexity" evidence="6">
    <location>
        <begin position="429"/>
        <end position="441"/>
    </location>
</feature>
<dbReference type="InterPro" id="IPR008266">
    <property type="entry name" value="Tyr_kinase_AS"/>
</dbReference>
<proteinExistence type="predicted"/>
<dbReference type="Proteomes" id="UP001218188">
    <property type="component" value="Unassembled WGS sequence"/>
</dbReference>
<feature type="region of interest" description="Disordered" evidence="6">
    <location>
        <begin position="509"/>
        <end position="555"/>
    </location>
</feature>
<keyword evidence="5" id="KW-0067">ATP-binding</keyword>
<evidence type="ECO:0000256" key="4">
    <source>
        <dbReference type="ARBA" id="ARBA00022777"/>
    </source>
</evidence>
<evidence type="ECO:0000256" key="5">
    <source>
        <dbReference type="ARBA" id="ARBA00022840"/>
    </source>
</evidence>
<feature type="region of interest" description="Disordered" evidence="6">
    <location>
        <begin position="422"/>
        <end position="449"/>
    </location>
</feature>
<dbReference type="SUPFAM" id="SSF56112">
    <property type="entry name" value="Protein kinase-like (PK-like)"/>
    <property type="match status" value="1"/>
</dbReference>
<dbReference type="GO" id="GO:0005524">
    <property type="term" value="F:ATP binding"/>
    <property type="evidence" value="ECO:0007669"/>
    <property type="project" value="UniProtKB-KW"/>
</dbReference>
<accession>A0AAD6RZP2</accession>
<feature type="region of interest" description="Disordered" evidence="6">
    <location>
        <begin position="647"/>
        <end position="666"/>
    </location>
</feature>
<protein>
    <submittedName>
        <fullName evidence="8">Kinase-like domain-containing protein</fullName>
    </submittedName>
</protein>
<dbReference type="Gene3D" id="3.30.200.20">
    <property type="entry name" value="Phosphorylase Kinase, domain 1"/>
    <property type="match status" value="1"/>
</dbReference>
<keyword evidence="9" id="KW-1185">Reference proteome</keyword>
<feature type="compositionally biased region" description="Polar residues" evidence="6">
    <location>
        <begin position="533"/>
        <end position="543"/>
    </location>
</feature>
<evidence type="ECO:0000256" key="6">
    <source>
        <dbReference type="SAM" id="MobiDB-lite"/>
    </source>
</evidence>
<dbReference type="PROSITE" id="PS50011">
    <property type="entry name" value="PROTEIN_KINASE_DOM"/>
    <property type="match status" value="1"/>
</dbReference>
<organism evidence="8 9">
    <name type="scientific">Mycena alexandri</name>
    <dbReference type="NCBI Taxonomy" id="1745969"/>
    <lineage>
        <taxon>Eukaryota</taxon>
        <taxon>Fungi</taxon>
        <taxon>Dikarya</taxon>
        <taxon>Basidiomycota</taxon>
        <taxon>Agaricomycotina</taxon>
        <taxon>Agaricomycetes</taxon>
        <taxon>Agaricomycetidae</taxon>
        <taxon>Agaricales</taxon>
        <taxon>Marasmiineae</taxon>
        <taxon>Mycenaceae</taxon>
        <taxon>Mycena</taxon>
    </lineage>
</organism>
<dbReference type="PROSITE" id="PS00109">
    <property type="entry name" value="PROTEIN_KINASE_TYR"/>
    <property type="match status" value="1"/>
</dbReference>
<dbReference type="Pfam" id="PF00069">
    <property type="entry name" value="Pkinase"/>
    <property type="match status" value="1"/>
</dbReference>
<sequence>MSLGERCEACGVRMVPRQKSPAIHAFPAHSTTTLPAIPRVVPRIEIESLDMIPFSESFSGLFKNENNDDDEPEDNEIAGNEDELQMNSNNEMSYNVEQFSEVKDFDPEWDDEDVAEVMVLSPKQQYSMLPTISEEQDAFSLVSNEAHCSQPQPLAQEDAAVTLADFDIVPTSGYPMLCRKRSTSKMYVIKALSPGLHSEKVVMESILALRAPFLERVQWSFPGVADGEEGRVYLVLESHSGGNLVALVNSESLAPEDALFYVSEVVDGMSSLHAADIIHRDLTPSNIFVDHMGHVILANFCNATTFSPDMECGMPPTAAMEYQAPEILLGWAHDFSVDCWSFGVLLHFLLAGTNPVVDEGSEDTVRGQILNGSAVMSNILPSAASDLIKKCLERNPILRLTIGKIREHDYFATVDWHDVRQKAIPPPTRSRTPSPKLRPTSQDFPLPPSRLSHSLDASFDVSFTVQTASKAVPLLPRLERIHARDAVNEVLRPPFRSFSSMEDLRTRTKLRRRSLPVKSTSTPLLRERRNTQSDEAASPSGTDVSAPGSPPAFPARLSLQIQTPDSLPQIFRPTVLDDRVVEEEEPSPVISSPTICEMSPRERMARFWERFDEEDQQSSSASSSPSLELRDAALRVVLPCPPLPIPRSRSNRLRKRASASSVRPEQRFSIMSATQATGKLRRLRRPLSTPLLAKRSEPILHLPPGVEQIGKGIGFTYRVPAASRSKASICTTSSSAAGRFLRSGLGFGKGLLRRAQSQPKLALPLSGGVGAVRRRGPPARIRTSRELTSTVTPGLHSPVSDGPLTPDSISFPPLPEPEIVGDPFAKDEVGDDPGPTLRLVAVSPSDYRLPSSPTVQPLDNFIFSSWNK</sequence>
<evidence type="ECO:0000256" key="1">
    <source>
        <dbReference type="ARBA" id="ARBA00022527"/>
    </source>
</evidence>
<reference evidence="8" key="1">
    <citation type="submission" date="2023-03" db="EMBL/GenBank/DDBJ databases">
        <title>Massive genome expansion in bonnet fungi (Mycena s.s.) driven by repeated elements and novel gene families across ecological guilds.</title>
        <authorList>
            <consortium name="Lawrence Berkeley National Laboratory"/>
            <person name="Harder C.B."/>
            <person name="Miyauchi S."/>
            <person name="Viragh M."/>
            <person name="Kuo A."/>
            <person name="Thoen E."/>
            <person name="Andreopoulos B."/>
            <person name="Lu D."/>
            <person name="Skrede I."/>
            <person name="Drula E."/>
            <person name="Henrissat B."/>
            <person name="Morin E."/>
            <person name="Kohler A."/>
            <person name="Barry K."/>
            <person name="LaButti K."/>
            <person name="Morin E."/>
            <person name="Salamov A."/>
            <person name="Lipzen A."/>
            <person name="Mereny Z."/>
            <person name="Hegedus B."/>
            <person name="Baldrian P."/>
            <person name="Stursova M."/>
            <person name="Weitz H."/>
            <person name="Taylor A."/>
            <person name="Grigoriev I.V."/>
            <person name="Nagy L.G."/>
            <person name="Martin F."/>
            <person name="Kauserud H."/>
        </authorList>
    </citation>
    <scope>NUCLEOTIDE SEQUENCE</scope>
    <source>
        <strain evidence="8">CBHHK200</strain>
    </source>
</reference>
<keyword evidence="4 8" id="KW-0418">Kinase</keyword>
<gene>
    <name evidence="8" type="ORF">C8F04DRAFT_430661</name>
</gene>
<comment type="caution">
    <text evidence="8">The sequence shown here is derived from an EMBL/GenBank/DDBJ whole genome shotgun (WGS) entry which is preliminary data.</text>
</comment>
<evidence type="ECO:0000259" key="7">
    <source>
        <dbReference type="PROSITE" id="PS50011"/>
    </source>
</evidence>
<keyword evidence="2" id="KW-0808">Transferase</keyword>
<dbReference type="InterPro" id="IPR000719">
    <property type="entry name" value="Prot_kinase_dom"/>
</dbReference>
<keyword evidence="3" id="KW-0547">Nucleotide-binding</keyword>